<feature type="coiled-coil region" evidence="1">
    <location>
        <begin position="194"/>
        <end position="375"/>
    </location>
</feature>
<evidence type="ECO:0000313" key="3">
    <source>
        <dbReference type="EMBL" id="KFP66405.1"/>
    </source>
</evidence>
<dbReference type="InterPro" id="IPR026652">
    <property type="entry name" value="CEP128"/>
</dbReference>
<dbReference type="PANTHER" id="PTHR46657:SF1">
    <property type="entry name" value="CENTROSOMAL PROTEIN OF 128 KDA"/>
    <property type="match status" value="1"/>
</dbReference>
<feature type="non-terminal residue" evidence="3">
    <location>
        <position position="407"/>
    </location>
</feature>
<gene>
    <name evidence="3" type="ORF">N322_00927</name>
</gene>
<keyword evidence="4" id="KW-1185">Reference proteome</keyword>
<feature type="region of interest" description="Disordered" evidence="2">
    <location>
        <begin position="120"/>
        <end position="148"/>
    </location>
</feature>
<name>A0A091MY42_CARIC</name>
<evidence type="ECO:0000313" key="4">
    <source>
        <dbReference type="Proteomes" id="UP000054116"/>
    </source>
</evidence>
<reference evidence="3 4" key="1">
    <citation type="submission" date="2014-04" db="EMBL/GenBank/DDBJ databases">
        <title>Genome evolution of avian class.</title>
        <authorList>
            <person name="Zhang G."/>
            <person name="Li C."/>
        </authorList>
    </citation>
    <scope>NUCLEOTIDE SEQUENCE [LARGE SCALE GENOMIC DNA]</scope>
    <source>
        <strain evidence="3">BGI_N322</strain>
    </source>
</reference>
<evidence type="ECO:0000256" key="1">
    <source>
        <dbReference type="SAM" id="Coils"/>
    </source>
</evidence>
<sequence length="407" mass="47578">MADSSSDSDNFLRGQIGRRPPLRAPHNRARNNDAEEVTEKIHTLASTLQDTNRNLRHVDRLLGQYREYNKEQTEAIATLKETLEQSIGQLRSQRLIRNSGMRSASLSSLYPSDLDGEGVSGNRHFLPTSPLRDYGDSQGNKHRRSRSASVRFVNEADNLDQLHSFHQSLRDLSSEQVRLGDDISRELSRRNRTDAELRKTLEELSEKLTESQRQETVSERIEKRLQEIEQEMRAERQLVERRQDQLGHMSLQLQEALKKQDAKADETEELMKNKLVKYESEKNQLKQELEQSQKKLNESEGSREALLHQIENLRSQLLRAEDDRVELQHQISHVAMHHQGYQNVQDDDRRIRTVAERYEREKQELEKHILELKAKLSCNAVMSEVEELKRCIERKDKEKAQLVMHIQ</sequence>
<organism evidence="3 4">
    <name type="scientific">Cariama cristata</name>
    <name type="common">Red-legged seriema</name>
    <dbReference type="NCBI Taxonomy" id="54380"/>
    <lineage>
        <taxon>Eukaryota</taxon>
        <taxon>Metazoa</taxon>
        <taxon>Chordata</taxon>
        <taxon>Craniata</taxon>
        <taxon>Vertebrata</taxon>
        <taxon>Euteleostomi</taxon>
        <taxon>Archelosauria</taxon>
        <taxon>Archosauria</taxon>
        <taxon>Dinosauria</taxon>
        <taxon>Saurischia</taxon>
        <taxon>Theropoda</taxon>
        <taxon>Coelurosauria</taxon>
        <taxon>Aves</taxon>
        <taxon>Neognathae</taxon>
        <taxon>Neoaves</taxon>
        <taxon>Telluraves</taxon>
        <taxon>Australaves</taxon>
        <taxon>Cariamiformes</taxon>
        <taxon>Cariamidae</taxon>
        <taxon>Cariama</taxon>
    </lineage>
</organism>
<accession>A0A091MY42</accession>
<dbReference type="GO" id="GO:0005814">
    <property type="term" value="C:centriole"/>
    <property type="evidence" value="ECO:0007669"/>
    <property type="project" value="TreeGrafter"/>
</dbReference>
<dbReference type="EMBL" id="KK520973">
    <property type="protein sequence ID" value="KFP66405.1"/>
    <property type="molecule type" value="Genomic_DNA"/>
</dbReference>
<protein>
    <submittedName>
        <fullName evidence="3">Centrosomal protein of 128 kDa</fullName>
    </submittedName>
</protein>
<dbReference type="PANTHER" id="PTHR46657">
    <property type="entry name" value="CENTROSOMAL PROTEIN OF 128 KDA"/>
    <property type="match status" value="1"/>
</dbReference>
<dbReference type="AlphaFoldDB" id="A0A091MY42"/>
<dbReference type="Proteomes" id="UP000054116">
    <property type="component" value="Unassembled WGS sequence"/>
</dbReference>
<evidence type="ECO:0000256" key="2">
    <source>
        <dbReference type="SAM" id="MobiDB-lite"/>
    </source>
</evidence>
<dbReference type="GO" id="GO:0000922">
    <property type="term" value="C:spindle pole"/>
    <property type="evidence" value="ECO:0007669"/>
    <property type="project" value="TreeGrafter"/>
</dbReference>
<feature type="region of interest" description="Disordered" evidence="2">
    <location>
        <begin position="1"/>
        <end position="36"/>
    </location>
</feature>
<proteinExistence type="predicted"/>
<keyword evidence="1" id="KW-0175">Coiled coil</keyword>